<dbReference type="EMBL" id="JAFNEN010000602">
    <property type="protein sequence ID" value="KAG8179798.1"/>
    <property type="molecule type" value="Genomic_DNA"/>
</dbReference>
<proteinExistence type="predicted"/>
<evidence type="ECO:0000313" key="2">
    <source>
        <dbReference type="Proteomes" id="UP000827092"/>
    </source>
</evidence>
<gene>
    <name evidence="1" type="ORF">JTE90_024074</name>
</gene>
<name>A0AAV6U7I8_9ARAC</name>
<sequence length="75" mass="8920">MVRAERACCCYGYWVFSPEMVLVRAEWQSGRDTPCQGKYLVFESEIAIGECDEKVVFFYKSMWYVSLCLFQELFF</sequence>
<keyword evidence="2" id="KW-1185">Reference proteome</keyword>
<dbReference type="AlphaFoldDB" id="A0AAV6U7I8"/>
<evidence type="ECO:0000313" key="1">
    <source>
        <dbReference type="EMBL" id="KAG8179798.1"/>
    </source>
</evidence>
<accession>A0AAV6U7I8</accession>
<reference evidence="1 2" key="1">
    <citation type="journal article" date="2022" name="Nat. Ecol. Evol.">
        <title>A masculinizing supergene underlies an exaggerated male reproductive morph in a spider.</title>
        <authorList>
            <person name="Hendrickx F."/>
            <person name="De Corte Z."/>
            <person name="Sonet G."/>
            <person name="Van Belleghem S.M."/>
            <person name="Kostlbacher S."/>
            <person name="Vangestel C."/>
        </authorList>
    </citation>
    <scope>NUCLEOTIDE SEQUENCE [LARGE SCALE GENOMIC DNA]</scope>
    <source>
        <strain evidence="1">W744_W776</strain>
    </source>
</reference>
<protein>
    <submittedName>
        <fullName evidence="1">Uncharacterized protein</fullName>
    </submittedName>
</protein>
<organism evidence="1 2">
    <name type="scientific">Oedothorax gibbosus</name>
    <dbReference type="NCBI Taxonomy" id="931172"/>
    <lineage>
        <taxon>Eukaryota</taxon>
        <taxon>Metazoa</taxon>
        <taxon>Ecdysozoa</taxon>
        <taxon>Arthropoda</taxon>
        <taxon>Chelicerata</taxon>
        <taxon>Arachnida</taxon>
        <taxon>Araneae</taxon>
        <taxon>Araneomorphae</taxon>
        <taxon>Entelegynae</taxon>
        <taxon>Araneoidea</taxon>
        <taxon>Linyphiidae</taxon>
        <taxon>Erigoninae</taxon>
        <taxon>Oedothorax</taxon>
    </lineage>
</organism>
<dbReference type="Proteomes" id="UP000827092">
    <property type="component" value="Unassembled WGS sequence"/>
</dbReference>
<comment type="caution">
    <text evidence="1">The sequence shown here is derived from an EMBL/GenBank/DDBJ whole genome shotgun (WGS) entry which is preliminary data.</text>
</comment>